<dbReference type="EMBL" id="BQNB010009085">
    <property type="protein sequence ID" value="GJS58525.1"/>
    <property type="molecule type" value="Genomic_DNA"/>
</dbReference>
<protein>
    <submittedName>
        <fullName evidence="1">Uncharacterized protein</fullName>
    </submittedName>
</protein>
<comment type="caution">
    <text evidence="1">The sequence shown here is derived from an EMBL/GenBank/DDBJ whole genome shotgun (WGS) entry which is preliminary data.</text>
</comment>
<sequence>MYMAVASLFCIIAMVADLIHGLKNKKLWFPYKYFTLNAASLNVIAVAMKLPMDLNNPTRGVRLDDKAQSMAFCDHDGTTLDLHMFRFNDSKFQRDIELKYQAVMRALRDLKPATIKKD</sequence>
<evidence type="ECO:0000313" key="2">
    <source>
        <dbReference type="Proteomes" id="UP001151760"/>
    </source>
</evidence>
<dbReference type="PANTHER" id="PTHR35307">
    <property type="entry name" value="PROTEIN, PUTATIVE-RELATED"/>
    <property type="match status" value="1"/>
</dbReference>
<name>A0ABQ4X0T8_9ASTR</name>
<reference evidence="1" key="1">
    <citation type="journal article" date="2022" name="Int. J. Mol. Sci.">
        <title>Draft Genome of Tanacetum Coccineum: Genomic Comparison of Closely Related Tanacetum-Family Plants.</title>
        <authorList>
            <person name="Yamashiro T."/>
            <person name="Shiraishi A."/>
            <person name="Nakayama K."/>
            <person name="Satake H."/>
        </authorList>
    </citation>
    <scope>NUCLEOTIDE SEQUENCE</scope>
</reference>
<reference evidence="1" key="2">
    <citation type="submission" date="2022-01" db="EMBL/GenBank/DDBJ databases">
        <authorList>
            <person name="Yamashiro T."/>
            <person name="Shiraishi A."/>
            <person name="Satake H."/>
            <person name="Nakayama K."/>
        </authorList>
    </citation>
    <scope>NUCLEOTIDE SEQUENCE</scope>
</reference>
<gene>
    <name evidence="1" type="ORF">Tco_0653309</name>
</gene>
<evidence type="ECO:0000313" key="1">
    <source>
        <dbReference type="EMBL" id="GJS58525.1"/>
    </source>
</evidence>
<proteinExistence type="predicted"/>
<accession>A0ABQ4X0T8</accession>
<organism evidence="1 2">
    <name type="scientific">Tanacetum coccineum</name>
    <dbReference type="NCBI Taxonomy" id="301880"/>
    <lineage>
        <taxon>Eukaryota</taxon>
        <taxon>Viridiplantae</taxon>
        <taxon>Streptophyta</taxon>
        <taxon>Embryophyta</taxon>
        <taxon>Tracheophyta</taxon>
        <taxon>Spermatophyta</taxon>
        <taxon>Magnoliopsida</taxon>
        <taxon>eudicotyledons</taxon>
        <taxon>Gunneridae</taxon>
        <taxon>Pentapetalae</taxon>
        <taxon>asterids</taxon>
        <taxon>campanulids</taxon>
        <taxon>Asterales</taxon>
        <taxon>Asteraceae</taxon>
        <taxon>Asteroideae</taxon>
        <taxon>Anthemideae</taxon>
        <taxon>Anthemidinae</taxon>
        <taxon>Tanacetum</taxon>
    </lineage>
</organism>
<keyword evidence="2" id="KW-1185">Reference proteome</keyword>
<dbReference type="Proteomes" id="UP001151760">
    <property type="component" value="Unassembled WGS sequence"/>
</dbReference>
<dbReference type="PANTHER" id="PTHR35307:SF6">
    <property type="entry name" value="TRANSMEMBRANE PROTEIN"/>
    <property type="match status" value="1"/>
</dbReference>